<name>X1NIA0_9ZZZZ</name>
<dbReference type="EMBL" id="BARV01030651">
    <property type="protein sequence ID" value="GAI43752.1"/>
    <property type="molecule type" value="Genomic_DNA"/>
</dbReference>
<sequence length="57" mass="6615">MRQAKYYFIPEEVDDKELKEGLVCERSKGKTITTRGPQALPGHWLYSEEQASPLLYN</sequence>
<accession>X1NIA0</accession>
<proteinExistence type="predicted"/>
<comment type="caution">
    <text evidence="1">The sequence shown here is derived from an EMBL/GenBank/DDBJ whole genome shotgun (WGS) entry which is preliminary data.</text>
</comment>
<evidence type="ECO:0000313" key="1">
    <source>
        <dbReference type="EMBL" id="GAI43752.1"/>
    </source>
</evidence>
<dbReference type="AlphaFoldDB" id="X1NIA0"/>
<protein>
    <submittedName>
        <fullName evidence="1">Uncharacterized protein</fullName>
    </submittedName>
</protein>
<organism evidence="1">
    <name type="scientific">marine sediment metagenome</name>
    <dbReference type="NCBI Taxonomy" id="412755"/>
    <lineage>
        <taxon>unclassified sequences</taxon>
        <taxon>metagenomes</taxon>
        <taxon>ecological metagenomes</taxon>
    </lineage>
</organism>
<gene>
    <name evidence="1" type="ORF">S06H3_48650</name>
</gene>
<reference evidence="1" key="1">
    <citation type="journal article" date="2014" name="Front. Microbiol.">
        <title>High frequency of phylogenetically diverse reductive dehalogenase-homologous genes in deep subseafloor sedimentary metagenomes.</title>
        <authorList>
            <person name="Kawai M."/>
            <person name="Futagami T."/>
            <person name="Toyoda A."/>
            <person name="Takaki Y."/>
            <person name="Nishi S."/>
            <person name="Hori S."/>
            <person name="Arai W."/>
            <person name="Tsubouchi T."/>
            <person name="Morono Y."/>
            <person name="Uchiyama I."/>
            <person name="Ito T."/>
            <person name="Fujiyama A."/>
            <person name="Inagaki F."/>
            <person name="Takami H."/>
        </authorList>
    </citation>
    <scope>NUCLEOTIDE SEQUENCE</scope>
    <source>
        <strain evidence="1">Expedition CK06-06</strain>
    </source>
</reference>